<keyword evidence="8" id="KW-0436">Ligase</keyword>
<keyword evidence="3 5" id="KW-1133">Transmembrane helix</keyword>
<feature type="transmembrane region" description="Helical" evidence="5">
    <location>
        <begin position="241"/>
        <end position="260"/>
    </location>
</feature>
<evidence type="ECO:0000259" key="6">
    <source>
        <dbReference type="Pfam" id="PF04932"/>
    </source>
</evidence>
<evidence type="ECO:0000313" key="10">
    <source>
        <dbReference type="Proteomes" id="UP000704529"/>
    </source>
</evidence>
<proteinExistence type="predicted"/>
<gene>
    <name evidence="7" type="ORF">GGQ89_003272</name>
    <name evidence="8" type="ORF">JYA60_08585</name>
</gene>
<dbReference type="EMBL" id="JACHNX010000018">
    <property type="protein sequence ID" value="MBB4611032.1"/>
    <property type="molecule type" value="Genomic_DNA"/>
</dbReference>
<protein>
    <submittedName>
        <fullName evidence="7 8">O-antigen ligase</fullName>
    </submittedName>
</protein>
<feature type="transmembrane region" description="Helical" evidence="5">
    <location>
        <begin position="124"/>
        <end position="144"/>
    </location>
</feature>
<dbReference type="RefSeq" id="WP_184106432.1">
    <property type="nucleotide sequence ID" value="NZ_JACHNX010000018.1"/>
</dbReference>
<keyword evidence="4 5" id="KW-0472">Membrane</keyword>
<name>A0AA41DBS6_9SPHN</name>
<evidence type="ECO:0000256" key="1">
    <source>
        <dbReference type="ARBA" id="ARBA00004141"/>
    </source>
</evidence>
<dbReference type="GO" id="GO:0016020">
    <property type="term" value="C:membrane"/>
    <property type="evidence" value="ECO:0007669"/>
    <property type="project" value="UniProtKB-SubCell"/>
</dbReference>
<evidence type="ECO:0000256" key="3">
    <source>
        <dbReference type="ARBA" id="ARBA00022989"/>
    </source>
</evidence>
<evidence type="ECO:0000313" key="9">
    <source>
        <dbReference type="Proteomes" id="UP000584663"/>
    </source>
</evidence>
<evidence type="ECO:0000256" key="5">
    <source>
        <dbReference type="SAM" id="Phobius"/>
    </source>
</evidence>
<dbReference type="PANTHER" id="PTHR37422:SF17">
    <property type="entry name" value="O-ANTIGEN LIGASE"/>
    <property type="match status" value="1"/>
</dbReference>
<dbReference type="GO" id="GO:0016874">
    <property type="term" value="F:ligase activity"/>
    <property type="evidence" value="ECO:0007669"/>
    <property type="project" value="UniProtKB-KW"/>
</dbReference>
<feature type="transmembrane region" description="Helical" evidence="5">
    <location>
        <begin position="156"/>
        <end position="176"/>
    </location>
</feature>
<comment type="subcellular location">
    <subcellularLocation>
        <location evidence="1">Membrane</location>
        <topology evidence="1">Multi-pass membrane protein</topology>
    </subcellularLocation>
</comment>
<evidence type="ECO:0000313" key="7">
    <source>
        <dbReference type="EMBL" id="MBB4611032.1"/>
    </source>
</evidence>
<dbReference type="EMBL" id="JAFHKU010000126">
    <property type="protein sequence ID" value="MBN3558281.1"/>
    <property type="molecule type" value="Genomic_DNA"/>
</dbReference>
<dbReference type="InterPro" id="IPR007016">
    <property type="entry name" value="O-antigen_ligase-rel_domated"/>
</dbReference>
<dbReference type="InterPro" id="IPR051533">
    <property type="entry name" value="WaaL-like"/>
</dbReference>
<evidence type="ECO:0000256" key="4">
    <source>
        <dbReference type="ARBA" id="ARBA00023136"/>
    </source>
</evidence>
<keyword evidence="2 5" id="KW-0812">Transmembrane</keyword>
<dbReference type="PANTHER" id="PTHR37422">
    <property type="entry name" value="TEICHURONIC ACID BIOSYNTHESIS PROTEIN TUAE"/>
    <property type="match status" value="1"/>
</dbReference>
<evidence type="ECO:0000313" key="8">
    <source>
        <dbReference type="EMBL" id="MBN3558281.1"/>
    </source>
</evidence>
<feature type="transmembrane region" description="Helical" evidence="5">
    <location>
        <begin position="362"/>
        <end position="385"/>
    </location>
</feature>
<dbReference type="Proteomes" id="UP000704529">
    <property type="component" value="Unassembled WGS sequence"/>
</dbReference>
<dbReference type="AlphaFoldDB" id="A0AA41DBS6"/>
<reference evidence="7 9" key="1">
    <citation type="submission" date="2020-08" db="EMBL/GenBank/DDBJ databases">
        <title>Genomic Encyclopedia of Type Strains, Phase IV (KMG-IV): sequencing the most valuable type-strain genomes for metagenomic binning, comparative biology and taxonomic classification.</title>
        <authorList>
            <person name="Goeker M."/>
        </authorList>
    </citation>
    <scope>NUCLEOTIDE SEQUENCE [LARGE SCALE GENOMIC DNA]</scope>
    <source>
        <strain evidence="7 9">DSM 14562</strain>
    </source>
</reference>
<dbReference type="Proteomes" id="UP000584663">
    <property type="component" value="Unassembled WGS sequence"/>
</dbReference>
<feature type="domain" description="O-antigen ligase-related" evidence="6">
    <location>
        <begin position="226"/>
        <end position="369"/>
    </location>
</feature>
<organism evidence="8 10">
    <name type="scientific">Sphingomonas yabuuchiae</name>
    <dbReference type="NCBI Taxonomy" id="172044"/>
    <lineage>
        <taxon>Bacteria</taxon>
        <taxon>Pseudomonadati</taxon>
        <taxon>Pseudomonadota</taxon>
        <taxon>Alphaproteobacteria</taxon>
        <taxon>Sphingomonadales</taxon>
        <taxon>Sphingomonadaceae</taxon>
        <taxon>Sphingomonas</taxon>
    </lineage>
</organism>
<reference evidence="8" key="2">
    <citation type="submission" date="2021-01" db="EMBL/GenBank/DDBJ databases">
        <title>Genome Sequencing of Type Strains.</title>
        <authorList>
            <person name="Lemaire J.F."/>
            <person name="Inderbitzin P."/>
            <person name="Collins S.B."/>
            <person name="Wespe N."/>
            <person name="Knight-Connoni V."/>
        </authorList>
    </citation>
    <scope>NUCLEOTIDE SEQUENCE</scope>
    <source>
        <strain evidence="8">DSM 14562</strain>
    </source>
</reference>
<feature type="transmembrane region" description="Helical" evidence="5">
    <location>
        <begin position="267"/>
        <end position="289"/>
    </location>
</feature>
<feature type="transmembrane region" description="Helical" evidence="5">
    <location>
        <begin position="68"/>
        <end position="88"/>
    </location>
</feature>
<dbReference type="Pfam" id="PF04932">
    <property type="entry name" value="Wzy_C"/>
    <property type="match status" value="1"/>
</dbReference>
<accession>A0AA41DBS6</accession>
<comment type="caution">
    <text evidence="8">The sequence shown here is derived from an EMBL/GenBank/DDBJ whole genome shotgun (WGS) entry which is preliminary data.</text>
</comment>
<feature type="transmembrane region" description="Helical" evidence="5">
    <location>
        <begin position="28"/>
        <end position="48"/>
    </location>
</feature>
<evidence type="ECO:0000256" key="2">
    <source>
        <dbReference type="ARBA" id="ARBA00022692"/>
    </source>
</evidence>
<keyword evidence="9" id="KW-1185">Reference proteome</keyword>
<sequence>MPERLQDGAVAVANSPWRRREDAHASRMIQAVGRYCIIPAAIIAIYRSTQMWYGYPTSQGDNALNDPFLMQLVLYSLVPLLALTTLTLPRMAARSIVEMGPMVALLGVFLFGSIVTSANPQMSLRGLVQIIILALPMIYLRAFYGARGAFELLRKVMGVLLVINFLYAALFPHIAFMSGSLNGAMRGMFVHKNAYGAYCAMTFVMMVPPDINIRRWDRLLQVGLCGLAMVGAVLSKSSTAVVLLIVGTGVLVMINILSRVEQRSIRAITFGSALVFAILLAGGAGTALLGEVAGQFGKDVTLSGRAEIWQTLWPVALDKPWLGHGFAMFRQTAYFQQFTTTIAWGPRSTHNTYLEIVLNSGFPVLIVWLSIVLGAIFRAVLLVNVTKPDYRPLQKSVAAIVLVLLVSTSEAGQMLGPQPSWPILVLALYCIAAATNGRLRRNSVDGPTWNGWVASPAPR</sequence>
<feature type="transmembrane region" description="Helical" evidence="5">
    <location>
        <begin position="100"/>
        <end position="118"/>
    </location>
</feature>